<evidence type="ECO:0000256" key="1">
    <source>
        <dbReference type="SAM" id="SignalP"/>
    </source>
</evidence>
<dbReference type="Gene3D" id="3.30.110.170">
    <property type="entry name" value="Protein of unknown function (DUF541), domain 1"/>
    <property type="match status" value="1"/>
</dbReference>
<evidence type="ECO:0008006" key="4">
    <source>
        <dbReference type="Google" id="ProtNLM"/>
    </source>
</evidence>
<proteinExistence type="predicted"/>
<dbReference type="Proteomes" id="UP000183038">
    <property type="component" value="Unassembled WGS sequence"/>
</dbReference>
<dbReference type="EMBL" id="FNTB01000001">
    <property type="protein sequence ID" value="SEB95617.1"/>
    <property type="molecule type" value="Genomic_DNA"/>
</dbReference>
<keyword evidence="1" id="KW-0732">Signal</keyword>
<evidence type="ECO:0000313" key="2">
    <source>
        <dbReference type="EMBL" id="SEB95617.1"/>
    </source>
</evidence>
<reference evidence="2 3" key="1">
    <citation type="submission" date="2016-10" db="EMBL/GenBank/DDBJ databases">
        <authorList>
            <person name="de Groot N.N."/>
        </authorList>
    </citation>
    <scope>NUCLEOTIDE SEQUENCE [LARGE SCALE GENOMIC DNA]</scope>
    <source>
        <strain evidence="2 3">MAR_2009_71</strain>
    </source>
</reference>
<dbReference type="OrthoDB" id="1176068at2"/>
<feature type="chain" id="PRO_5010216440" description="DUF541 domain-containing protein" evidence="1">
    <location>
        <begin position="21"/>
        <end position="203"/>
    </location>
</feature>
<sequence length="203" mass="23339">MRKISIILLFSLFAISTLQAQINLEQKTVTVTGSAPLEKTIIKYRVKATLSMDQVYYADTRVENLDQLRKQYYQELKALNIDTSKFQEKEMEYFSLGYQRDGTILYYETDSKELAMKLLKTNLLGVQLQFQVKQNVSPENNKVALNAALENAKAYAMELCKTINTDLGNIHAISSNSNYNDDWTSYYADYQEQLTVNVVYGMN</sequence>
<organism evidence="2 3">
    <name type="scientific">Maribacter dokdonensis</name>
    <dbReference type="NCBI Taxonomy" id="320912"/>
    <lineage>
        <taxon>Bacteria</taxon>
        <taxon>Pseudomonadati</taxon>
        <taxon>Bacteroidota</taxon>
        <taxon>Flavobacteriia</taxon>
        <taxon>Flavobacteriales</taxon>
        <taxon>Flavobacteriaceae</taxon>
        <taxon>Maribacter</taxon>
    </lineage>
</organism>
<feature type="signal peptide" evidence="1">
    <location>
        <begin position="1"/>
        <end position="20"/>
    </location>
</feature>
<protein>
    <recommendedName>
        <fullName evidence="4">DUF541 domain-containing protein</fullName>
    </recommendedName>
</protein>
<evidence type="ECO:0000313" key="3">
    <source>
        <dbReference type="Proteomes" id="UP000183038"/>
    </source>
</evidence>
<dbReference type="RefSeq" id="WP_074672325.1">
    <property type="nucleotide sequence ID" value="NZ_FNTB01000001.1"/>
</dbReference>
<gene>
    <name evidence="2" type="ORF">SAMN05192540_1983</name>
</gene>
<name>A0A1H4NK51_9FLAO</name>
<accession>A0A1H4NK51</accession>
<dbReference type="AlphaFoldDB" id="A0A1H4NK51"/>